<dbReference type="GO" id="GO:0046872">
    <property type="term" value="F:metal ion binding"/>
    <property type="evidence" value="ECO:0007669"/>
    <property type="project" value="UniProtKB-KW"/>
</dbReference>
<dbReference type="PANTHER" id="PTHR33021:SF496">
    <property type="entry name" value="OS08G0482700 PROTEIN"/>
    <property type="match status" value="1"/>
</dbReference>
<dbReference type="FunFam" id="2.60.40.420:FF:000003">
    <property type="entry name" value="Blue copper"/>
    <property type="match status" value="1"/>
</dbReference>
<keyword evidence="2" id="KW-0186">Copper</keyword>
<proteinExistence type="predicted"/>
<evidence type="ECO:0000256" key="5">
    <source>
        <dbReference type="SAM" id="SignalP"/>
    </source>
</evidence>
<dbReference type="InterPro" id="IPR039391">
    <property type="entry name" value="Phytocyanin-like"/>
</dbReference>
<dbReference type="KEGG" id="dzi:111285496"/>
<keyword evidence="5" id="KW-0732">Signal</keyword>
<keyword evidence="4" id="KW-0812">Transmembrane</keyword>
<dbReference type="InterPro" id="IPR003245">
    <property type="entry name" value="Phytocyanin_dom"/>
</dbReference>
<dbReference type="Gene3D" id="2.60.40.420">
    <property type="entry name" value="Cupredoxins - blue copper proteins"/>
    <property type="match status" value="1"/>
</dbReference>
<evidence type="ECO:0000256" key="1">
    <source>
        <dbReference type="ARBA" id="ARBA00022723"/>
    </source>
</evidence>
<dbReference type="GO" id="GO:0009055">
    <property type="term" value="F:electron transfer activity"/>
    <property type="evidence" value="ECO:0007669"/>
    <property type="project" value="InterPro"/>
</dbReference>
<dbReference type="CDD" id="cd13920">
    <property type="entry name" value="Stellacyanin"/>
    <property type="match status" value="1"/>
</dbReference>
<accession>A0A6P5XR42</accession>
<reference evidence="8" key="1">
    <citation type="submission" date="2025-08" db="UniProtKB">
        <authorList>
            <consortium name="RefSeq"/>
        </authorList>
    </citation>
    <scope>IDENTIFICATION</scope>
    <source>
        <tissue evidence="8">Fruit stalk</tissue>
    </source>
</reference>
<dbReference type="OrthoDB" id="5421909at2759"/>
<evidence type="ECO:0000256" key="4">
    <source>
        <dbReference type="SAM" id="Phobius"/>
    </source>
</evidence>
<evidence type="ECO:0000256" key="2">
    <source>
        <dbReference type="ARBA" id="ARBA00023008"/>
    </source>
</evidence>
<sequence length="159" mass="16926">MARKNSMAAVFVVLAATLLQSSYATNYTVGDSTGWRVPTGNINLYDDWADNKNFMVGDVLVFNFATGSHDVAEVTETVYDPCNTTNTIYNVTTGPASIPLNTTGDHYFICTFGSHCSEGQKLKVEVHNGTGTSSPPSSASSLVATLPLVFMSIALALLC</sequence>
<dbReference type="RefSeq" id="XP_022730714.1">
    <property type="nucleotide sequence ID" value="XM_022874979.1"/>
</dbReference>
<dbReference type="PROSITE" id="PS00196">
    <property type="entry name" value="COPPER_BLUE"/>
    <property type="match status" value="1"/>
</dbReference>
<feature type="signal peptide" evidence="5">
    <location>
        <begin position="1"/>
        <end position="24"/>
    </location>
</feature>
<protein>
    <submittedName>
        <fullName evidence="8">Umecyanin-like</fullName>
    </submittedName>
</protein>
<keyword evidence="4" id="KW-1133">Transmembrane helix</keyword>
<evidence type="ECO:0000313" key="8">
    <source>
        <dbReference type="RefSeq" id="XP_022730714.1"/>
    </source>
</evidence>
<dbReference type="Proteomes" id="UP000515121">
    <property type="component" value="Unplaced"/>
</dbReference>
<dbReference type="AlphaFoldDB" id="A0A6P5XR42"/>
<feature type="domain" description="Phytocyanin" evidence="6">
    <location>
        <begin position="25"/>
        <end position="128"/>
    </location>
</feature>
<feature type="transmembrane region" description="Helical" evidence="4">
    <location>
        <begin position="139"/>
        <end position="158"/>
    </location>
</feature>
<evidence type="ECO:0000313" key="7">
    <source>
        <dbReference type="Proteomes" id="UP000515121"/>
    </source>
</evidence>
<keyword evidence="7" id="KW-1185">Reference proteome</keyword>
<organism evidence="7 8">
    <name type="scientific">Durio zibethinus</name>
    <name type="common">Durian</name>
    <dbReference type="NCBI Taxonomy" id="66656"/>
    <lineage>
        <taxon>Eukaryota</taxon>
        <taxon>Viridiplantae</taxon>
        <taxon>Streptophyta</taxon>
        <taxon>Embryophyta</taxon>
        <taxon>Tracheophyta</taxon>
        <taxon>Spermatophyta</taxon>
        <taxon>Magnoliopsida</taxon>
        <taxon>eudicotyledons</taxon>
        <taxon>Gunneridae</taxon>
        <taxon>Pentapetalae</taxon>
        <taxon>rosids</taxon>
        <taxon>malvids</taxon>
        <taxon>Malvales</taxon>
        <taxon>Malvaceae</taxon>
        <taxon>Helicteroideae</taxon>
        <taxon>Durio</taxon>
    </lineage>
</organism>
<dbReference type="Pfam" id="PF02298">
    <property type="entry name" value="Cu_bind_like"/>
    <property type="match status" value="1"/>
</dbReference>
<dbReference type="PROSITE" id="PS51485">
    <property type="entry name" value="PHYTOCYANIN"/>
    <property type="match status" value="1"/>
</dbReference>
<name>A0A6P5XR42_DURZI</name>
<dbReference type="InterPro" id="IPR008972">
    <property type="entry name" value="Cupredoxin"/>
</dbReference>
<dbReference type="PANTHER" id="PTHR33021">
    <property type="entry name" value="BLUE COPPER PROTEIN"/>
    <property type="match status" value="1"/>
</dbReference>
<gene>
    <name evidence="8" type="primary">LOC111285496</name>
</gene>
<keyword evidence="4" id="KW-0472">Membrane</keyword>
<keyword evidence="1" id="KW-0479">Metal-binding</keyword>
<dbReference type="SUPFAM" id="SSF49503">
    <property type="entry name" value="Cupredoxins"/>
    <property type="match status" value="1"/>
</dbReference>
<evidence type="ECO:0000256" key="3">
    <source>
        <dbReference type="ARBA" id="ARBA00023180"/>
    </source>
</evidence>
<dbReference type="InterPro" id="IPR028871">
    <property type="entry name" value="BlueCu_1_BS"/>
</dbReference>
<keyword evidence="3" id="KW-0325">Glycoprotein</keyword>
<dbReference type="GeneID" id="111285496"/>
<feature type="chain" id="PRO_5028073133" evidence="5">
    <location>
        <begin position="25"/>
        <end position="159"/>
    </location>
</feature>
<dbReference type="GO" id="GO:0005886">
    <property type="term" value="C:plasma membrane"/>
    <property type="evidence" value="ECO:0007669"/>
    <property type="project" value="TreeGrafter"/>
</dbReference>
<evidence type="ECO:0000259" key="6">
    <source>
        <dbReference type="PROSITE" id="PS51485"/>
    </source>
</evidence>